<name>K1LGL7_CECL9</name>
<dbReference type="EMBL" id="AMGM01000001">
    <property type="protein sequence ID" value="EKB51322.1"/>
    <property type="molecule type" value="Genomic_DNA"/>
</dbReference>
<evidence type="ECO:0000256" key="1">
    <source>
        <dbReference type="ARBA" id="ARBA00004651"/>
    </source>
</evidence>
<evidence type="ECO:0000256" key="3">
    <source>
        <dbReference type="ARBA" id="ARBA00022692"/>
    </source>
</evidence>
<dbReference type="InterPro" id="IPR050833">
    <property type="entry name" value="Poly_Biosynth_Transport"/>
</dbReference>
<keyword evidence="8" id="KW-1185">Reference proteome</keyword>
<evidence type="ECO:0000256" key="4">
    <source>
        <dbReference type="ARBA" id="ARBA00022989"/>
    </source>
</evidence>
<dbReference type="PANTHER" id="PTHR30250">
    <property type="entry name" value="PST FAMILY PREDICTED COLANIC ACID TRANSPORTER"/>
    <property type="match status" value="1"/>
</dbReference>
<evidence type="ECO:0000256" key="2">
    <source>
        <dbReference type="ARBA" id="ARBA00022475"/>
    </source>
</evidence>
<reference evidence="7 8" key="1">
    <citation type="journal article" date="2012" name="J. Bacteriol.">
        <title>Draft Genome Sequence of Cecembia lonarensis Strain LW9T, Isolated from Lonar Lake, a Haloalkaline Lake in India.</title>
        <authorList>
            <person name="Shivaji S."/>
            <person name="Ara S."/>
            <person name="Singh A."/>
            <person name="Pinnaka A.K."/>
        </authorList>
    </citation>
    <scope>NUCLEOTIDE SEQUENCE [LARGE SCALE GENOMIC DNA]</scope>
    <source>
        <strain evidence="7 8">LW9</strain>
    </source>
</reference>
<feature type="transmembrane region" description="Helical" evidence="6">
    <location>
        <begin position="318"/>
        <end position="339"/>
    </location>
</feature>
<organism evidence="7 8">
    <name type="scientific">Cecembia lonarensis (strain CCUG 58316 / KCTC 22772 / LW9)</name>
    <dbReference type="NCBI Taxonomy" id="1225176"/>
    <lineage>
        <taxon>Bacteria</taxon>
        <taxon>Pseudomonadati</taxon>
        <taxon>Bacteroidota</taxon>
        <taxon>Cytophagia</taxon>
        <taxon>Cytophagales</taxon>
        <taxon>Cyclobacteriaceae</taxon>
        <taxon>Cecembia</taxon>
    </lineage>
</organism>
<comment type="subcellular location">
    <subcellularLocation>
        <location evidence="1">Cell membrane</location>
        <topology evidence="1">Multi-pass membrane protein</topology>
    </subcellularLocation>
</comment>
<feature type="transmembrane region" description="Helical" evidence="6">
    <location>
        <begin position="169"/>
        <end position="192"/>
    </location>
</feature>
<protein>
    <submittedName>
        <fullName evidence="7">Polysaccharide biosynthesis protein</fullName>
    </submittedName>
</protein>
<dbReference type="PANTHER" id="PTHR30250:SF11">
    <property type="entry name" value="O-ANTIGEN TRANSPORTER-RELATED"/>
    <property type="match status" value="1"/>
</dbReference>
<keyword evidence="5 6" id="KW-0472">Membrane</keyword>
<feature type="transmembrane region" description="Helical" evidence="6">
    <location>
        <begin position="360"/>
        <end position="378"/>
    </location>
</feature>
<feature type="transmembrane region" description="Helical" evidence="6">
    <location>
        <begin position="142"/>
        <end position="163"/>
    </location>
</feature>
<keyword evidence="3 6" id="KW-0812">Transmembrane</keyword>
<gene>
    <name evidence="7" type="ORF">B879_00116</name>
</gene>
<sequence>MLSKIFHNKVFKNFSYLTIGSALSQVFSLLTILKITKLLHPDDYGLYSFIIAQGTLIMTIADLGIMMIVVRSIARDPQRTNDLVYNGMLLRIISILGMAGVYIGYNYFLGNLSGFEMAMVFLFALISCFGKIFETAFLGHQIMLPTAIINFSSGFLWFVYVFLAPVELIQVNYLVVAFLILNVIKNLAYYFSLKKFNLLLGKIGDFWTSSKRLLKESWPYFALTLVAMPYTKFSNNFLDINSSIDEVAFYNLSDKFTGPISMVLDMALIAIFPNFSALWITNKGKFKKTIQDNFKYFMLLGMVLCFLFTVFAMEILGFLFPASYLPAVFVCQIQIWVLFLNSVNSLMGTILGSTDNEKKILKIGIVNMLFSTPIVYFGSYYGALGLSIAYLSATALFQFYIWYVFQKTISIKIKDSFLMGGLAILLFLSSYFLLGEINILFKILIAALVLLTSGWFSKNLMVKGS</sequence>
<dbReference type="Proteomes" id="UP000004478">
    <property type="component" value="Unassembled WGS sequence"/>
</dbReference>
<evidence type="ECO:0000313" key="7">
    <source>
        <dbReference type="EMBL" id="EKB51322.1"/>
    </source>
</evidence>
<dbReference type="Pfam" id="PF01943">
    <property type="entry name" value="Polysacc_synt"/>
    <property type="match status" value="1"/>
</dbReference>
<evidence type="ECO:0000256" key="5">
    <source>
        <dbReference type="ARBA" id="ARBA00023136"/>
    </source>
</evidence>
<accession>K1LGL7</accession>
<feature type="transmembrane region" description="Helical" evidence="6">
    <location>
        <begin position="293"/>
        <end position="312"/>
    </location>
</feature>
<dbReference type="GO" id="GO:0005886">
    <property type="term" value="C:plasma membrane"/>
    <property type="evidence" value="ECO:0007669"/>
    <property type="project" value="UniProtKB-SubCell"/>
</dbReference>
<evidence type="ECO:0000256" key="6">
    <source>
        <dbReference type="SAM" id="Phobius"/>
    </source>
</evidence>
<evidence type="ECO:0000313" key="8">
    <source>
        <dbReference type="Proteomes" id="UP000004478"/>
    </source>
</evidence>
<feature type="transmembrane region" description="Helical" evidence="6">
    <location>
        <begin position="14"/>
        <end position="33"/>
    </location>
</feature>
<keyword evidence="2" id="KW-1003">Cell membrane</keyword>
<feature type="transmembrane region" description="Helical" evidence="6">
    <location>
        <begin position="45"/>
        <end position="71"/>
    </location>
</feature>
<keyword evidence="4 6" id="KW-1133">Transmembrane helix</keyword>
<dbReference type="OrthoDB" id="88014at2"/>
<feature type="transmembrane region" description="Helical" evidence="6">
    <location>
        <begin position="384"/>
        <end position="405"/>
    </location>
</feature>
<feature type="transmembrane region" description="Helical" evidence="6">
    <location>
        <begin position="83"/>
        <end position="105"/>
    </location>
</feature>
<dbReference type="InterPro" id="IPR002797">
    <property type="entry name" value="Polysacc_synth"/>
</dbReference>
<comment type="caution">
    <text evidence="7">The sequence shown here is derived from an EMBL/GenBank/DDBJ whole genome shotgun (WGS) entry which is preliminary data.</text>
</comment>
<feature type="transmembrane region" description="Helical" evidence="6">
    <location>
        <begin position="260"/>
        <end position="281"/>
    </location>
</feature>
<dbReference type="AlphaFoldDB" id="K1LGL7"/>
<feature type="transmembrane region" description="Helical" evidence="6">
    <location>
        <begin position="417"/>
        <end position="433"/>
    </location>
</feature>
<feature type="transmembrane region" description="Helical" evidence="6">
    <location>
        <begin position="439"/>
        <end position="457"/>
    </location>
</feature>
<proteinExistence type="predicted"/>
<dbReference type="RefSeq" id="WP_009183170.1">
    <property type="nucleotide sequence ID" value="NZ_AMGM01000001.1"/>
</dbReference>